<dbReference type="InterPro" id="IPR000838">
    <property type="entry name" value="RNA_pol_sigma70_ECF_CS"/>
</dbReference>
<evidence type="ECO:0000259" key="8">
    <source>
        <dbReference type="Pfam" id="PF04542"/>
    </source>
</evidence>
<evidence type="ECO:0000256" key="2">
    <source>
        <dbReference type="ARBA" id="ARBA00023015"/>
    </source>
</evidence>
<dbReference type="InterPro" id="IPR013325">
    <property type="entry name" value="RNA_pol_sigma_r2"/>
</dbReference>
<keyword evidence="5 6" id="KW-0804">Transcription</keyword>
<evidence type="ECO:0000256" key="3">
    <source>
        <dbReference type="ARBA" id="ARBA00023082"/>
    </source>
</evidence>
<dbReference type="CDD" id="cd06171">
    <property type="entry name" value="Sigma70_r4"/>
    <property type="match status" value="1"/>
</dbReference>
<feature type="domain" description="RNA polymerase sigma-70 region 2" evidence="8">
    <location>
        <begin position="26"/>
        <end position="94"/>
    </location>
</feature>
<dbReference type="Gene3D" id="1.10.10.10">
    <property type="entry name" value="Winged helix-like DNA-binding domain superfamily/Winged helix DNA-binding domain"/>
    <property type="match status" value="1"/>
</dbReference>
<keyword evidence="3 6" id="KW-0731">Sigma factor</keyword>
<dbReference type="RefSeq" id="WP_171080675.1">
    <property type="nucleotide sequence ID" value="NZ_JABAIV010000001.1"/>
</dbReference>
<dbReference type="SUPFAM" id="SSF88946">
    <property type="entry name" value="Sigma2 domain of RNA polymerase sigma factors"/>
    <property type="match status" value="1"/>
</dbReference>
<dbReference type="Gene3D" id="1.10.1740.10">
    <property type="match status" value="1"/>
</dbReference>
<dbReference type="Proteomes" id="UP000533905">
    <property type="component" value="Unassembled WGS sequence"/>
</dbReference>
<keyword evidence="2 6" id="KW-0805">Transcription regulation</keyword>
<gene>
    <name evidence="10" type="ORF">HGB41_02290</name>
</gene>
<feature type="region of interest" description="Disordered" evidence="7">
    <location>
        <begin position="90"/>
        <end position="117"/>
    </location>
</feature>
<dbReference type="InterPro" id="IPR039425">
    <property type="entry name" value="RNA_pol_sigma-70-like"/>
</dbReference>
<feature type="domain" description="RNA polymerase sigma factor 70 region 4 type 2" evidence="9">
    <location>
        <begin position="134"/>
        <end position="183"/>
    </location>
</feature>
<dbReference type="GO" id="GO:0003677">
    <property type="term" value="F:DNA binding"/>
    <property type="evidence" value="ECO:0007669"/>
    <property type="project" value="UniProtKB-KW"/>
</dbReference>
<evidence type="ECO:0000313" key="11">
    <source>
        <dbReference type="Proteomes" id="UP000533905"/>
    </source>
</evidence>
<dbReference type="AlphaFoldDB" id="A0A7Y2NXL0"/>
<evidence type="ECO:0000256" key="6">
    <source>
        <dbReference type="RuleBase" id="RU000716"/>
    </source>
</evidence>
<dbReference type="Pfam" id="PF04542">
    <property type="entry name" value="Sigma70_r2"/>
    <property type="match status" value="1"/>
</dbReference>
<dbReference type="PANTHER" id="PTHR43133">
    <property type="entry name" value="RNA POLYMERASE ECF-TYPE SIGMA FACTO"/>
    <property type="match status" value="1"/>
</dbReference>
<dbReference type="EMBL" id="JABAIV010000001">
    <property type="protein sequence ID" value="NNG21837.1"/>
    <property type="molecule type" value="Genomic_DNA"/>
</dbReference>
<dbReference type="SUPFAM" id="SSF88659">
    <property type="entry name" value="Sigma3 and sigma4 domains of RNA polymerase sigma factors"/>
    <property type="match status" value="1"/>
</dbReference>
<evidence type="ECO:0000256" key="5">
    <source>
        <dbReference type="ARBA" id="ARBA00023163"/>
    </source>
</evidence>
<dbReference type="NCBIfam" id="TIGR02937">
    <property type="entry name" value="sigma70-ECF"/>
    <property type="match status" value="1"/>
</dbReference>
<dbReference type="InterPro" id="IPR013249">
    <property type="entry name" value="RNA_pol_sigma70_r4_t2"/>
</dbReference>
<reference evidence="10 11" key="1">
    <citation type="submission" date="2020-04" db="EMBL/GenBank/DDBJ databases">
        <title>Massilia sp. nov., a cold adapted bacteria isolated from Arctic soil.</title>
        <authorList>
            <person name="Son J."/>
            <person name="Ka J.-O."/>
        </authorList>
    </citation>
    <scope>NUCLEOTIDE SEQUENCE [LARGE SCALE GENOMIC DNA]</scope>
    <source>
        <strain evidence="10 11">ML15P13</strain>
    </source>
</reference>
<evidence type="ECO:0000256" key="4">
    <source>
        <dbReference type="ARBA" id="ARBA00023125"/>
    </source>
</evidence>
<name>A0A7Y2NXL0_9BURK</name>
<comment type="similarity">
    <text evidence="1 6">Belongs to the sigma-70 factor family. ECF subfamily.</text>
</comment>
<dbReference type="PANTHER" id="PTHR43133:SF53">
    <property type="entry name" value="ECF RNA POLYMERASE SIGMA-E FACTOR"/>
    <property type="match status" value="1"/>
</dbReference>
<evidence type="ECO:0000313" key="10">
    <source>
        <dbReference type="EMBL" id="NNG21837.1"/>
    </source>
</evidence>
<dbReference type="InterPro" id="IPR036388">
    <property type="entry name" value="WH-like_DNA-bd_sf"/>
</dbReference>
<dbReference type="Pfam" id="PF08281">
    <property type="entry name" value="Sigma70_r4_2"/>
    <property type="match status" value="1"/>
</dbReference>
<dbReference type="InterPro" id="IPR013324">
    <property type="entry name" value="RNA_pol_sigma_r3/r4-like"/>
</dbReference>
<comment type="caution">
    <text evidence="10">The sequence shown here is derived from an EMBL/GenBank/DDBJ whole genome shotgun (WGS) entry which is preliminary data.</text>
</comment>
<evidence type="ECO:0000259" key="9">
    <source>
        <dbReference type="Pfam" id="PF08281"/>
    </source>
</evidence>
<evidence type="ECO:0000256" key="7">
    <source>
        <dbReference type="SAM" id="MobiDB-lite"/>
    </source>
</evidence>
<dbReference type="PROSITE" id="PS01063">
    <property type="entry name" value="SIGMA70_ECF"/>
    <property type="match status" value="1"/>
</dbReference>
<keyword evidence="11" id="KW-1185">Reference proteome</keyword>
<dbReference type="GO" id="GO:0016987">
    <property type="term" value="F:sigma factor activity"/>
    <property type="evidence" value="ECO:0007669"/>
    <property type="project" value="UniProtKB-KW"/>
</dbReference>
<dbReference type="GO" id="GO:0006352">
    <property type="term" value="P:DNA-templated transcription initiation"/>
    <property type="evidence" value="ECO:0007669"/>
    <property type="project" value="InterPro"/>
</dbReference>
<sequence>MKSRQEIDLELVKSAQAGDMAAFESLMTRYRTRLIRYLSPMVRDTRDTEDVVQDTFIKVFMALHSFRGESSFSTWLFRIGINTAKRSLTRRGRRIPQLSEPAVEGAGSQQHSEADTDYETPEAAMESKQILDIFNTALSELPAGQRAAFILREIEGFSYEEIAEQMNSPVGTVRSRIHRARDAIAAALKDK</sequence>
<proteinExistence type="inferred from homology"/>
<dbReference type="InterPro" id="IPR007627">
    <property type="entry name" value="RNA_pol_sigma70_r2"/>
</dbReference>
<protein>
    <recommendedName>
        <fullName evidence="6">RNA polymerase sigma factor</fullName>
    </recommendedName>
</protein>
<organism evidence="10 11">
    <name type="scientific">Telluria aromaticivorans</name>
    <dbReference type="NCBI Taxonomy" id="2725995"/>
    <lineage>
        <taxon>Bacteria</taxon>
        <taxon>Pseudomonadati</taxon>
        <taxon>Pseudomonadota</taxon>
        <taxon>Betaproteobacteria</taxon>
        <taxon>Burkholderiales</taxon>
        <taxon>Oxalobacteraceae</taxon>
        <taxon>Telluria group</taxon>
        <taxon>Telluria</taxon>
    </lineage>
</organism>
<accession>A0A7Y2NXL0</accession>
<keyword evidence="4 6" id="KW-0238">DNA-binding</keyword>
<dbReference type="InterPro" id="IPR014284">
    <property type="entry name" value="RNA_pol_sigma-70_dom"/>
</dbReference>
<evidence type="ECO:0000256" key="1">
    <source>
        <dbReference type="ARBA" id="ARBA00010641"/>
    </source>
</evidence>